<dbReference type="PANTHER" id="PTHR20855">
    <property type="entry name" value="ADIPOR/PROGESTIN RECEPTOR-RELATED"/>
    <property type="match status" value="1"/>
</dbReference>
<feature type="transmembrane region" description="Helical" evidence="5">
    <location>
        <begin position="42"/>
        <end position="61"/>
    </location>
</feature>
<dbReference type="GO" id="GO:0038023">
    <property type="term" value="F:signaling receptor activity"/>
    <property type="evidence" value="ECO:0007669"/>
    <property type="project" value="TreeGrafter"/>
</dbReference>
<evidence type="ECO:0000256" key="3">
    <source>
        <dbReference type="ARBA" id="ARBA00022989"/>
    </source>
</evidence>
<comment type="subcellular location">
    <subcellularLocation>
        <location evidence="1">Membrane</location>
        <topology evidence="1">Multi-pass membrane protein</topology>
    </subcellularLocation>
</comment>
<evidence type="ECO:0000313" key="6">
    <source>
        <dbReference type="EMBL" id="QHT26527.1"/>
    </source>
</evidence>
<name>A0A6C0EBH4_9ZZZZ</name>
<dbReference type="EMBL" id="MN739796">
    <property type="protein sequence ID" value="QHT26527.1"/>
    <property type="molecule type" value="Genomic_DNA"/>
</dbReference>
<evidence type="ECO:0000256" key="5">
    <source>
        <dbReference type="SAM" id="Phobius"/>
    </source>
</evidence>
<keyword evidence="4 5" id="KW-0472">Membrane</keyword>
<keyword evidence="3 5" id="KW-1133">Transmembrane helix</keyword>
<dbReference type="Pfam" id="PF03006">
    <property type="entry name" value="HlyIII"/>
    <property type="match status" value="1"/>
</dbReference>
<feature type="transmembrane region" description="Helical" evidence="5">
    <location>
        <begin position="67"/>
        <end position="89"/>
    </location>
</feature>
<dbReference type="GO" id="GO:0016020">
    <property type="term" value="C:membrane"/>
    <property type="evidence" value="ECO:0007669"/>
    <property type="project" value="UniProtKB-SubCell"/>
</dbReference>
<reference evidence="6" key="1">
    <citation type="journal article" date="2020" name="Nature">
        <title>Giant virus diversity and host interactions through global metagenomics.</title>
        <authorList>
            <person name="Schulz F."/>
            <person name="Roux S."/>
            <person name="Paez-Espino D."/>
            <person name="Jungbluth S."/>
            <person name="Walsh D.A."/>
            <person name="Denef V.J."/>
            <person name="McMahon K.D."/>
            <person name="Konstantinidis K.T."/>
            <person name="Eloe-Fadrosh E.A."/>
            <person name="Kyrpides N.C."/>
            <person name="Woyke T."/>
        </authorList>
    </citation>
    <scope>NUCLEOTIDE SEQUENCE</scope>
    <source>
        <strain evidence="6">GVMAG-M-3300023179-27</strain>
    </source>
</reference>
<keyword evidence="2 5" id="KW-0812">Transmembrane</keyword>
<dbReference type="AlphaFoldDB" id="A0A6C0EBH4"/>
<protein>
    <submittedName>
        <fullName evidence="6">Uncharacterized protein</fullName>
    </submittedName>
</protein>
<feature type="transmembrane region" description="Helical" evidence="5">
    <location>
        <begin position="157"/>
        <end position="175"/>
    </location>
</feature>
<feature type="transmembrane region" description="Helical" evidence="5">
    <location>
        <begin position="125"/>
        <end position="145"/>
    </location>
</feature>
<dbReference type="InterPro" id="IPR004254">
    <property type="entry name" value="AdipoR/HlyIII-related"/>
</dbReference>
<proteinExistence type="predicted"/>
<evidence type="ECO:0000256" key="4">
    <source>
        <dbReference type="ARBA" id="ARBA00023136"/>
    </source>
</evidence>
<feature type="transmembrane region" description="Helical" evidence="5">
    <location>
        <begin position="187"/>
        <end position="205"/>
    </location>
</feature>
<dbReference type="PANTHER" id="PTHR20855:SF136">
    <property type="match status" value="1"/>
</dbReference>
<evidence type="ECO:0000256" key="2">
    <source>
        <dbReference type="ARBA" id="ARBA00022692"/>
    </source>
</evidence>
<organism evidence="6">
    <name type="scientific">viral metagenome</name>
    <dbReference type="NCBI Taxonomy" id="1070528"/>
    <lineage>
        <taxon>unclassified sequences</taxon>
        <taxon>metagenomes</taxon>
        <taxon>organismal metagenomes</taxon>
    </lineage>
</organism>
<evidence type="ECO:0000256" key="1">
    <source>
        <dbReference type="ARBA" id="ARBA00004141"/>
    </source>
</evidence>
<sequence length="249" mass="29435">MYDSSQIDSYITDGNKYITEGYRKCKTVNDCLKSLFYWHNMLLDIWTSIFTILHAFATLIIFNNYDIPFICLFLVAIIHAPPSIGYHLFGCSGMSYESFLYWQRLDYSMIFFSSIFLNIALGYYILSPVTLAINVLLILFLWLYIQKTIMLNRTPHMRLYEISILVTLYFIPVYYQMYHSYMSHTFFYGVGMILSLLFGAIVYAIQWPECKIKNFVLNSHAIMHICINLAYLCEHRFILEAYKQVNKYS</sequence>
<accession>A0A6C0EBH4</accession>